<sequence>MDNLNLSLMSSPKSTMLAHCSQRKATRDVFRRNPFCFGRTIIAPPYSRYSIPAPSRSLLIRAAAKPHQNPKSVQERLKVDRFASISSSRSQETTSIGVNPQLSVPPPPSTIGSPLFWIGVGVGLSALFSWVATRLKNYAMQQAFKTMMGQMNSQNSPFNNSAFSPGSPFQMPSTSGPAAPSTFPGAPQSQAPSASGVSQSTVTVDVTATKVEPAPATDVKEETEVKTETKKIGFVDVSPEETVQKSPFESFKDDVETSSSKEARVPDEVSQNGAAFNQNFSNSFGSQSTGKSVLSVDALEKMMEDPTVQKMVYPYLPEEMRNPTTFKWMMQNPQYRQQLEEMLNNMSGSGEWDSKMMDTLKNFDLNSPEVKQQFNQIGLTPEEVISKIMANPEVAMAFQNPRVQAAIMDCSQNPFNIAKYQNDKEVMDVFNKISELFPGVSGPP</sequence>
<evidence type="ECO:0000313" key="1">
    <source>
        <dbReference type="EMBL" id="KAI4306321.1"/>
    </source>
</evidence>
<accession>A0ACB9LAM5</accession>
<protein>
    <submittedName>
        <fullName evidence="1">Uncharacterized protein</fullName>
    </submittedName>
</protein>
<evidence type="ECO:0000313" key="2">
    <source>
        <dbReference type="Proteomes" id="UP000828941"/>
    </source>
</evidence>
<gene>
    <name evidence="1" type="ORF">L6164_029609</name>
</gene>
<name>A0ACB9LAM5_BAUVA</name>
<dbReference type="EMBL" id="CM039437">
    <property type="protein sequence ID" value="KAI4306321.1"/>
    <property type="molecule type" value="Genomic_DNA"/>
</dbReference>
<keyword evidence="2" id="KW-1185">Reference proteome</keyword>
<reference evidence="1 2" key="1">
    <citation type="journal article" date="2022" name="DNA Res.">
        <title>Chromosomal-level genome assembly of the orchid tree Bauhinia variegata (Leguminosae; Cercidoideae) supports the allotetraploid origin hypothesis of Bauhinia.</title>
        <authorList>
            <person name="Zhong Y."/>
            <person name="Chen Y."/>
            <person name="Zheng D."/>
            <person name="Pang J."/>
            <person name="Liu Y."/>
            <person name="Luo S."/>
            <person name="Meng S."/>
            <person name="Qian L."/>
            <person name="Wei D."/>
            <person name="Dai S."/>
            <person name="Zhou R."/>
        </authorList>
    </citation>
    <scope>NUCLEOTIDE SEQUENCE [LARGE SCALE GENOMIC DNA]</scope>
    <source>
        <strain evidence="1">BV-YZ2020</strain>
    </source>
</reference>
<organism evidence="1 2">
    <name type="scientific">Bauhinia variegata</name>
    <name type="common">Purple orchid tree</name>
    <name type="synonym">Phanera variegata</name>
    <dbReference type="NCBI Taxonomy" id="167791"/>
    <lineage>
        <taxon>Eukaryota</taxon>
        <taxon>Viridiplantae</taxon>
        <taxon>Streptophyta</taxon>
        <taxon>Embryophyta</taxon>
        <taxon>Tracheophyta</taxon>
        <taxon>Spermatophyta</taxon>
        <taxon>Magnoliopsida</taxon>
        <taxon>eudicotyledons</taxon>
        <taxon>Gunneridae</taxon>
        <taxon>Pentapetalae</taxon>
        <taxon>rosids</taxon>
        <taxon>fabids</taxon>
        <taxon>Fabales</taxon>
        <taxon>Fabaceae</taxon>
        <taxon>Cercidoideae</taxon>
        <taxon>Cercideae</taxon>
        <taxon>Bauhiniinae</taxon>
        <taxon>Bauhinia</taxon>
    </lineage>
</organism>
<comment type="caution">
    <text evidence="1">The sequence shown here is derived from an EMBL/GenBank/DDBJ whole genome shotgun (WGS) entry which is preliminary data.</text>
</comment>
<proteinExistence type="predicted"/>
<dbReference type="Proteomes" id="UP000828941">
    <property type="component" value="Chromosome 12"/>
</dbReference>